<dbReference type="Gene3D" id="3.40.190.10">
    <property type="entry name" value="Periplasmic binding protein-like II"/>
    <property type="match status" value="1"/>
</dbReference>
<keyword evidence="1" id="KW-0732">Signal</keyword>
<dbReference type="InterPro" id="IPR007210">
    <property type="entry name" value="ABC_Gly_betaine_transp_sub-bd"/>
</dbReference>
<dbReference type="Gene3D" id="3.40.190.100">
    <property type="entry name" value="Glycine betaine-binding periplasmic protein, domain 2"/>
    <property type="match status" value="1"/>
</dbReference>
<feature type="domain" description="ABC-type glycine betaine transport system substrate-binding" evidence="2">
    <location>
        <begin position="42"/>
        <end position="323"/>
    </location>
</feature>
<evidence type="ECO:0000256" key="1">
    <source>
        <dbReference type="SAM" id="SignalP"/>
    </source>
</evidence>
<feature type="chain" id="PRO_5017941478" evidence="1">
    <location>
        <begin position="31"/>
        <end position="353"/>
    </location>
</feature>
<dbReference type="RefSeq" id="WP_121643880.1">
    <property type="nucleotide sequence ID" value="NZ_RCWN01000001.1"/>
</dbReference>
<dbReference type="GO" id="GO:0043190">
    <property type="term" value="C:ATP-binding cassette (ABC) transporter complex"/>
    <property type="evidence" value="ECO:0007669"/>
    <property type="project" value="InterPro"/>
</dbReference>
<protein>
    <submittedName>
        <fullName evidence="3">Proline/glycine betaine ABC transporter substrate-binding protein ProX</fullName>
    </submittedName>
</protein>
<organism evidence="3 4">
    <name type="scientific">Notoacmeibacter ruber</name>
    <dbReference type="NCBI Taxonomy" id="2670375"/>
    <lineage>
        <taxon>Bacteria</taxon>
        <taxon>Pseudomonadati</taxon>
        <taxon>Pseudomonadota</taxon>
        <taxon>Alphaproteobacteria</taxon>
        <taxon>Hyphomicrobiales</taxon>
        <taxon>Notoacmeibacteraceae</taxon>
        <taxon>Notoacmeibacter</taxon>
    </lineage>
</organism>
<sequence>MKTRTSTKTIMALAAAAGISMASVSGAAFAQDASMPGEGVTVTPLKSSIAEETFQTMLVMKALEELGYDVEDISELEYAAAHVAIGNGDGTFLADHWNPLHVDFFEKAGGEDKLYREGVYSEGAIQGYLIDKKTADEHNITNIEQLKDPEVAKLFDNDGDGKADLAGCTPGWGCEGVIEHQLDAFELRDTVTHNQGSYSAIIADTITRYEQGESVLYYTWTPYWVSGVMVPGKDVTWLNVPFSSLPGERSDVDTALPDGSNYGFQANNQHIIANREFAEENPAAAKLFEVMKLPANDISAQNLLMQEGQDSEADIERHTQSWIDAHQDEWNSWLEEARAAAEGSDASEEKSDG</sequence>
<proteinExistence type="predicted"/>
<evidence type="ECO:0000259" key="2">
    <source>
        <dbReference type="Pfam" id="PF04069"/>
    </source>
</evidence>
<accession>A0A3L7JBL2</accession>
<reference evidence="3 4" key="1">
    <citation type="submission" date="2018-10" db="EMBL/GenBank/DDBJ databases">
        <title>Notoacmeibacter sp. M2BS9Y-3-1, whole genome shotgun sequence.</title>
        <authorList>
            <person name="Tuo L."/>
        </authorList>
    </citation>
    <scope>NUCLEOTIDE SEQUENCE [LARGE SCALE GENOMIC DNA]</scope>
    <source>
        <strain evidence="3 4">M2BS9Y-3-1</strain>
    </source>
</reference>
<gene>
    <name evidence="3" type="primary">proX</name>
    <name evidence="3" type="ORF">D8780_00535</name>
</gene>
<comment type="caution">
    <text evidence="3">The sequence shown here is derived from an EMBL/GenBank/DDBJ whole genome shotgun (WGS) entry which is preliminary data.</text>
</comment>
<dbReference type="NCBIfam" id="NF008334">
    <property type="entry name" value="PRK11119.1"/>
    <property type="match status" value="1"/>
</dbReference>
<keyword evidence="4" id="KW-1185">Reference proteome</keyword>
<dbReference type="Proteomes" id="UP000281094">
    <property type="component" value="Unassembled WGS sequence"/>
</dbReference>
<name>A0A3L7JBL2_9HYPH</name>
<dbReference type="AlphaFoldDB" id="A0A3L7JBL2"/>
<evidence type="ECO:0000313" key="4">
    <source>
        <dbReference type="Proteomes" id="UP000281094"/>
    </source>
</evidence>
<dbReference type="CDD" id="cd13638">
    <property type="entry name" value="PBP2_EcProx_like"/>
    <property type="match status" value="1"/>
</dbReference>
<feature type="signal peptide" evidence="1">
    <location>
        <begin position="1"/>
        <end position="30"/>
    </location>
</feature>
<dbReference type="Pfam" id="PF04069">
    <property type="entry name" value="OpuAC"/>
    <property type="match status" value="1"/>
</dbReference>
<evidence type="ECO:0000313" key="3">
    <source>
        <dbReference type="EMBL" id="RLQ86911.1"/>
    </source>
</evidence>
<dbReference type="GO" id="GO:0022857">
    <property type="term" value="F:transmembrane transporter activity"/>
    <property type="evidence" value="ECO:0007669"/>
    <property type="project" value="InterPro"/>
</dbReference>
<dbReference type="EMBL" id="RCWN01000001">
    <property type="protein sequence ID" value="RLQ86911.1"/>
    <property type="molecule type" value="Genomic_DNA"/>
</dbReference>
<dbReference type="SUPFAM" id="SSF53850">
    <property type="entry name" value="Periplasmic binding protein-like II"/>
    <property type="match status" value="1"/>
</dbReference>